<proteinExistence type="inferred from homology"/>
<dbReference type="AlphaFoldDB" id="A0A8C3UTF1"/>
<sequence>RRLTSGIWGSQVTSHLDLRGSRCSTPGFGSNPTPTPHLSPPHLQHTWARRRRHSPHFPLCSFCCGCCAPCIPGTHLSLT</sequence>
<keyword evidence="3" id="KW-0964">Secreted</keyword>
<dbReference type="Proteomes" id="UP000694563">
    <property type="component" value="Chromosome 39"/>
</dbReference>
<dbReference type="GO" id="GO:0005179">
    <property type="term" value="F:hormone activity"/>
    <property type="evidence" value="ECO:0007669"/>
    <property type="project" value="UniProtKB-KW"/>
</dbReference>
<evidence type="ECO:0000313" key="7">
    <source>
        <dbReference type="Ensembl" id="ENSCUSP00005018228.1"/>
    </source>
</evidence>
<evidence type="ECO:0000256" key="2">
    <source>
        <dbReference type="ARBA" id="ARBA00008022"/>
    </source>
</evidence>
<keyword evidence="8" id="KW-1185">Reference proteome</keyword>
<name>A0A8C3UTF1_CATUS</name>
<dbReference type="Ensembl" id="ENSCUST00005018906.1">
    <property type="protein sequence ID" value="ENSCUSP00005018228.1"/>
    <property type="gene ID" value="ENSCUSG00005011684.1"/>
</dbReference>
<dbReference type="GO" id="GO:0005576">
    <property type="term" value="C:extracellular region"/>
    <property type="evidence" value="ECO:0007669"/>
    <property type="project" value="UniProtKB-SubCell"/>
</dbReference>
<reference evidence="7" key="1">
    <citation type="submission" date="2020-10" db="EMBL/GenBank/DDBJ databases">
        <title>Catharus ustulatus (Swainson's thrush) genome, bCatUst1, primary haplotype v2.</title>
        <authorList>
            <person name="Delmore K."/>
            <person name="Vafadar M."/>
            <person name="Formenti G."/>
            <person name="Chow W."/>
            <person name="Pelan S."/>
            <person name="Howe K."/>
            <person name="Rhie A."/>
            <person name="Mountcastle J."/>
            <person name="Haase B."/>
            <person name="Fedrigo O."/>
            <person name="Jarvis E.D."/>
        </authorList>
    </citation>
    <scope>NUCLEOTIDE SEQUENCE [LARGE SCALE GENOMIC DNA]</scope>
</reference>
<comment type="similarity">
    <text evidence="2">Belongs to the hepcidin family.</text>
</comment>
<dbReference type="Pfam" id="PF06446">
    <property type="entry name" value="Hepcidin"/>
    <property type="match status" value="1"/>
</dbReference>
<comment type="subcellular location">
    <subcellularLocation>
        <location evidence="1">Secreted</location>
    </subcellularLocation>
</comment>
<organism evidence="7 8">
    <name type="scientific">Catharus ustulatus</name>
    <name type="common">Russet-backed thrush</name>
    <name type="synonym">Hylocichla ustulatus</name>
    <dbReference type="NCBI Taxonomy" id="91951"/>
    <lineage>
        <taxon>Eukaryota</taxon>
        <taxon>Metazoa</taxon>
        <taxon>Chordata</taxon>
        <taxon>Craniata</taxon>
        <taxon>Vertebrata</taxon>
        <taxon>Euteleostomi</taxon>
        <taxon>Archelosauria</taxon>
        <taxon>Archosauria</taxon>
        <taxon>Dinosauria</taxon>
        <taxon>Saurischia</taxon>
        <taxon>Theropoda</taxon>
        <taxon>Coelurosauria</taxon>
        <taxon>Aves</taxon>
        <taxon>Neognathae</taxon>
        <taxon>Neoaves</taxon>
        <taxon>Telluraves</taxon>
        <taxon>Australaves</taxon>
        <taxon>Passeriformes</taxon>
        <taxon>Turdidae</taxon>
        <taxon>Catharus</taxon>
    </lineage>
</organism>
<evidence type="ECO:0000313" key="8">
    <source>
        <dbReference type="Proteomes" id="UP000694563"/>
    </source>
</evidence>
<keyword evidence="4" id="KW-0372">Hormone</keyword>
<evidence type="ECO:0000256" key="6">
    <source>
        <dbReference type="SAM" id="MobiDB-lite"/>
    </source>
</evidence>
<evidence type="ECO:0000256" key="5">
    <source>
        <dbReference type="ARBA" id="ARBA00023157"/>
    </source>
</evidence>
<reference evidence="7" key="3">
    <citation type="submission" date="2025-09" db="UniProtKB">
        <authorList>
            <consortium name="Ensembl"/>
        </authorList>
    </citation>
    <scope>IDENTIFICATION</scope>
</reference>
<dbReference type="GO" id="GO:0006879">
    <property type="term" value="P:intracellular iron ion homeostasis"/>
    <property type="evidence" value="ECO:0007669"/>
    <property type="project" value="InterPro"/>
</dbReference>
<evidence type="ECO:0000256" key="1">
    <source>
        <dbReference type="ARBA" id="ARBA00004613"/>
    </source>
</evidence>
<protein>
    <submittedName>
        <fullName evidence="7">Uncharacterized protein</fullName>
    </submittedName>
</protein>
<dbReference type="InterPro" id="IPR010500">
    <property type="entry name" value="Hepcidin"/>
</dbReference>
<evidence type="ECO:0000256" key="4">
    <source>
        <dbReference type="ARBA" id="ARBA00022702"/>
    </source>
</evidence>
<reference evidence="7" key="2">
    <citation type="submission" date="2025-08" db="UniProtKB">
        <authorList>
            <consortium name="Ensembl"/>
        </authorList>
    </citation>
    <scope>IDENTIFICATION</scope>
</reference>
<feature type="region of interest" description="Disordered" evidence="6">
    <location>
        <begin position="18"/>
        <end position="46"/>
    </location>
</feature>
<keyword evidence="5" id="KW-1015">Disulfide bond</keyword>
<accession>A0A8C3UTF1</accession>
<evidence type="ECO:0000256" key="3">
    <source>
        <dbReference type="ARBA" id="ARBA00022525"/>
    </source>
</evidence>